<dbReference type="EMBL" id="CP038015">
    <property type="protein sequence ID" value="QBP41327.1"/>
    <property type="molecule type" value="Genomic_DNA"/>
</dbReference>
<sequence>MYWNSKDVSVFLDQKEFIDTAVIPLLLIDGQASQVKQNASSAEFLMALTVFIENQFKGRVVLLPPVSYTLKSSRQQLGNEWSEMLKEAGFKHLFFVSSDMSWGTEANALNVIYTPSIPLEHMDQRLRQSVLEDQLRQIIPVFAKRWADSST</sequence>
<gene>
    <name evidence="1" type="ORF">E2636_09380</name>
</gene>
<organism evidence="1 2">
    <name type="scientific">Paenisporosarcina antarctica</name>
    <dbReference type="NCBI Taxonomy" id="417367"/>
    <lineage>
        <taxon>Bacteria</taxon>
        <taxon>Bacillati</taxon>
        <taxon>Bacillota</taxon>
        <taxon>Bacilli</taxon>
        <taxon>Bacillales</taxon>
        <taxon>Caryophanaceae</taxon>
        <taxon>Paenisporosarcina</taxon>
    </lineage>
</organism>
<reference evidence="1 2" key="1">
    <citation type="submission" date="2019-03" db="EMBL/GenBank/DDBJ databases">
        <title>Complete genome sequence of Paenisporosarcina antarctica CGMCC 1.6503T.</title>
        <authorList>
            <person name="Rong J.-C."/>
            <person name="Chi N.-Y."/>
            <person name="Zhang Q.-F."/>
        </authorList>
    </citation>
    <scope>NUCLEOTIDE SEQUENCE [LARGE SCALE GENOMIC DNA]</scope>
    <source>
        <strain evidence="1 2">CGMCC 1.6503</strain>
    </source>
</reference>
<dbReference type="InterPro" id="IPR019615">
    <property type="entry name" value="DUF2487"/>
</dbReference>
<proteinExistence type="predicted"/>
<evidence type="ECO:0000313" key="1">
    <source>
        <dbReference type="EMBL" id="QBP41327.1"/>
    </source>
</evidence>
<accession>A0A4P6ZY00</accession>
<dbReference type="RefSeq" id="WP_134209966.1">
    <property type="nucleotide sequence ID" value="NZ_CP038015.1"/>
</dbReference>
<protein>
    <submittedName>
        <fullName evidence="1">DUF2487 family protein</fullName>
    </submittedName>
</protein>
<evidence type="ECO:0000313" key="2">
    <source>
        <dbReference type="Proteomes" id="UP000294292"/>
    </source>
</evidence>
<dbReference type="Pfam" id="PF10673">
    <property type="entry name" value="DUF2487"/>
    <property type="match status" value="1"/>
</dbReference>
<keyword evidence="2" id="KW-1185">Reference proteome</keyword>
<dbReference type="Proteomes" id="UP000294292">
    <property type="component" value="Chromosome"/>
</dbReference>
<dbReference type="OrthoDB" id="2678750at2"/>
<dbReference type="AlphaFoldDB" id="A0A4P6ZY00"/>
<dbReference type="KEGG" id="panc:E2636_09380"/>
<name>A0A4P6ZY00_9BACL</name>